<gene>
    <name evidence="8" type="ORF">SAMN05421547_13814</name>
</gene>
<dbReference type="Pfam" id="PF00460">
    <property type="entry name" value="Flg_bb_rod"/>
    <property type="match status" value="1"/>
</dbReference>
<organism evidence="8 9">
    <name type="scientific">Delftia lacustris</name>
    <dbReference type="NCBI Taxonomy" id="558537"/>
    <lineage>
        <taxon>Bacteria</taxon>
        <taxon>Pseudomonadati</taxon>
        <taxon>Pseudomonadota</taxon>
        <taxon>Betaproteobacteria</taxon>
        <taxon>Burkholderiales</taxon>
        <taxon>Comamonadaceae</taxon>
        <taxon>Delftia</taxon>
    </lineage>
</organism>
<keyword evidence="4 6" id="KW-0975">Bacterial flagellum</keyword>
<evidence type="ECO:0000256" key="2">
    <source>
        <dbReference type="ARBA" id="ARBA00009677"/>
    </source>
</evidence>
<proteinExistence type="inferred from homology"/>
<evidence type="ECO:0000259" key="7">
    <source>
        <dbReference type="Pfam" id="PF00460"/>
    </source>
</evidence>
<dbReference type="RefSeq" id="WP_016448630.1">
    <property type="nucleotide sequence ID" value="NZ_CP141274.1"/>
</dbReference>
<dbReference type="InterPro" id="IPR001444">
    <property type="entry name" value="Flag_bb_rod_N"/>
</dbReference>
<dbReference type="PANTHER" id="PTHR30435">
    <property type="entry name" value="FLAGELLAR PROTEIN"/>
    <property type="match status" value="1"/>
</dbReference>
<evidence type="ECO:0000256" key="4">
    <source>
        <dbReference type="ARBA" id="ARBA00023143"/>
    </source>
</evidence>
<keyword evidence="8" id="KW-0282">Flagellum</keyword>
<evidence type="ECO:0000313" key="9">
    <source>
        <dbReference type="Proteomes" id="UP000183417"/>
    </source>
</evidence>
<feature type="domain" description="Flagellar basal body rod protein N-terminal" evidence="7">
    <location>
        <begin position="14"/>
        <end position="34"/>
    </location>
</feature>
<dbReference type="AlphaFoldDB" id="A0A1H3U705"/>
<dbReference type="Proteomes" id="UP000183417">
    <property type="component" value="Unassembled WGS sequence"/>
</dbReference>
<reference evidence="8 9" key="1">
    <citation type="submission" date="2016-10" db="EMBL/GenBank/DDBJ databases">
        <authorList>
            <person name="de Groot N.N."/>
        </authorList>
    </citation>
    <scope>NUCLEOTIDE SEQUENCE [LARGE SCALE GENOMIC DNA]</scope>
    <source>
        <strain evidence="8 9">LMG 24775</strain>
    </source>
</reference>
<sequence length="129" mass="14346">MSEVRFEDLALRIRAQRLAIIASNIANADTPGYQAKDLDFKGALERSNAKMLSVNSSSKGHIPSSEMKSIYDTEVAFRPASQNSLDKNTVDLDQERSSFIDNAIRTELAMKQAVEEYSEIGDMLAKMVK</sequence>
<evidence type="ECO:0000313" key="8">
    <source>
        <dbReference type="EMBL" id="SDZ57871.1"/>
    </source>
</evidence>
<comment type="subunit">
    <text evidence="6">The basal body constitutes a major portion of the flagellar organelle and consists of a number of rings mounted on a central rod.</text>
</comment>
<keyword evidence="8" id="KW-0969">Cilium</keyword>
<comment type="subcellular location">
    <subcellularLocation>
        <location evidence="1 6">Bacterial flagellum basal body</location>
    </subcellularLocation>
</comment>
<protein>
    <recommendedName>
        <fullName evidence="3 6">Flagellar basal body rod protein FlgB</fullName>
    </recommendedName>
</protein>
<dbReference type="GeneID" id="94689601"/>
<dbReference type="NCBIfam" id="TIGR01396">
    <property type="entry name" value="FlgB"/>
    <property type="match status" value="1"/>
</dbReference>
<evidence type="ECO:0000256" key="3">
    <source>
        <dbReference type="ARBA" id="ARBA00014376"/>
    </source>
</evidence>
<keyword evidence="8" id="KW-0966">Cell projection</keyword>
<dbReference type="GO" id="GO:0030694">
    <property type="term" value="C:bacterial-type flagellum basal body, rod"/>
    <property type="evidence" value="ECO:0007669"/>
    <property type="project" value="InterPro"/>
</dbReference>
<evidence type="ECO:0000256" key="6">
    <source>
        <dbReference type="PIRNR" id="PIRNR002889"/>
    </source>
</evidence>
<dbReference type="GO" id="GO:0071978">
    <property type="term" value="P:bacterial-type flagellum-dependent swarming motility"/>
    <property type="evidence" value="ECO:0007669"/>
    <property type="project" value="TreeGrafter"/>
</dbReference>
<comment type="similarity">
    <text evidence="2 6">Belongs to the flagella basal body rod proteins family.</text>
</comment>
<evidence type="ECO:0000256" key="1">
    <source>
        <dbReference type="ARBA" id="ARBA00004117"/>
    </source>
</evidence>
<accession>A0A1H3U705</accession>
<dbReference type="PANTHER" id="PTHR30435:SF12">
    <property type="entry name" value="FLAGELLAR BASAL BODY ROD PROTEIN FLGB"/>
    <property type="match status" value="1"/>
</dbReference>
<comment type="function">
    <text evidence="5 6">Structural component of flagellum, the bacterial motility apparatus. Part of the rod structure of flagellar basal body.</text>
</comment>
<dbReference type="InterPro" id="IPR006300">
    <property type="entry name" value="FlgB"/>
</dbReference>
<name>A0A1H3U705_9BURK</name>
<evidence type="ECO:0000256" key="5">
    <source>
        <dbReference type="ARBA" id="ARBA00024934"/>
    </source>
</evidence>
<dbReference type="PIRSF" id="PIRSF002889">
    <property type="entry name" value="Rod_FlgB"/>
    <property type="match status" value="1"/>
</dbReference>
<dbReference type="EMBL" id="FNPE01000038">
    <property type="protein sequence ID" value="SDZ57871.1"/>
    <property type="molecule type" value="Genomic_DNA"/>
</dbReference>